<name>A0A2T0ZC40_9ACTN</name>
<dbReference type="Proteomes" id="UP000237752">
    <property type="component" value="Unassembled WGS sequence"/>
</dbReference>
<dbReference type="EMBL" id="PVUE01000024">
    <property type="protein sequence ID" value="PRZ33871.1"/>
    <property type="molecule type" value="Genomic_DNA"/>
</dbReference>
<keyword evidence="2" id="KW-1185">Reference proteome</keyword>
<comment type="caution">
    <text evidence="1">The sequence shown here is derived from an EMBL/GenBank/DDBJ whole genome shotgun (WGS) entry which is preliminary data.</text>
</comment>
<dbReference type="RefSeq" id="WP_272946813.1">
    <property type="nucleotide sequence ID" value="NZ_PVUE01000024.1"/>
</dbReference>
<sequence>MRGLLAEFAMLCGDTYNFDNPIEMMIDDLIDSPTWFFWWD</sequence>
<proteinExistence type="predicted"/>
<protein>
    <submittedName>
        <fullName evidence="1">Uncharacterized protein</fullName>
    </submittedName>
</protein>
<evidence type="ECO:0000313" key="1">
    <source>
        <dbReference type="EMBL" id="PRZ33871.1"/>
    </source>
</evidence>
<organism evidence="1 2">
    <name type="scientific">Antricoccus suffuscus</name>
    <dbReference type="NCBI Taxonomy" id="1629062"/>
    <lineage>
        <taxon>Bacteria</taxon>
        <taxon>Bacillati</taxon>
        <taxon>Actinomycetota</taxon>
        <taxon>Actinomycetes</taxon>
        <taxon>Geodermatophilales</taxon>
        <taxon>Antricoccaceae</taxon>
        <taxon>Antricoccus</taxon>
    </lineage>
</organism>
<gene>
    <name evidence="1" type="ORF">CLV47_1244</name>
</gene>
<accession>A0A2T0ZC40</accession>
<evidence type="ECO:0000313" key="2">
    <source>
        <dbReference type="Proteomes" id="UP000237752"/>
    </source>
</evidence>
<reference evidence="1 2" key="1">
    <citation type="submission" date="2018-03" db="EMBL/GenBank/DDBJ databases">
        <title>Genomic Encyclopedia of Archaeal and Bacterial Type Strains, Phase II (KMG-II): from individual species to whole genera.</title>
        <authorList>
            <person name="Goeker M."/>
        </authorList>
    </citation>
    <scope>NUCLEOTIDE SEQUENCE [LARGE SCALE GENOMIC DNA]</scope>
    <source>
        <strain evidence="1 2">DSM 100065</strain>
    </source>
</reference>
<dbReference type="AlphaFoldDB" id="A0A2T0ZC40"/>